<dbReference type="AlphaFoldDB" id="A0A0C3QJI6"/>
<evidence type="ECO:0000313" key="2">
    <source>
        <dbReference type="EMBL" id="KIO32470.1"/>
    </source>
</evidence>
<dbReference type="Proteomes" id="UP000054248">
    <property type="component" value="Unassembled WGS sequence"/>
</dbReference>
<proteinExistence type="predicted"/>
<dbReference type="Gene3D" id="3.40.50.720">
    <property type="entry name" value="NAD(P)-binding Rossmann-like Domain"/>
    <property type="match status" value="1"/>
</dbReference>
<dbReference type="EMBL" id="KN822954">
    <property type="protein sequence ID" value="KIO32470.1"/>
    <property type="molecule type" value="Genomic_DNA"/>
</dbReference>
<evidence type="ECO:0000313" key="3">
    <source>
        <dbReference type="Proteomes" id="UP000054248"/>
    </source>
</evidence>
<accession>A0A0C3QJI6</accession>
<dbReference type="HOGENOM" id="CLU_022674_0_0_1"/>
<reference evidence="2 3" key="1">
    <citation type="submission" date="2014-04" db="EMBL/GenBank/DDBJ databases">
        <authorList>
            <consortium name="DOE Joint Genome Institute"/>
            <person name="Kuo A."/>
            <person name="Girlanda M."/>
            <person name="Perotto S."/>
            <person name="Kohler A."/>
            <person name="Nagy L.G."/>
            <person name="Floudas D."/>
            <person name="Copeland A."/>
            <person name="Barry K.W."/>
            <person name="Cichocki N."/>
            <person name="Veneault-Fourrey C."/>
            <person name="LaButti K."/>
            <person name="Lindquist E.A."/>
            <person name="Lipzen A."/>
            <person name="Lundell T."/>
            <person name="Morin E."/>
            <person name="Murat C."/>
            <person name="Sun H."/>
            <person name="Tunlid A."/>
            <person name="Henrissat B."/>
            <person name="Grigoriev I.V."/>
            <person name="Hibbett D.S."/>
            <person name="Martin F."/>
            <person name="Nordberg H.P."/>
            <person name="Cantor M.N."/>
            <person name="Hua S.X."/>
        </authorList>
    </citation>
    <scope>NUCLEOTIDE SEQUENCE [LARGE SCALE GENOMIC DNA]</scope>
    <source>
        <strain evidence="2 3">MUT 4182</strain>
    </source>
</reference>
<feature type="region of interest" description="Disordered" evidence="1">
    <location>
        <begin position="471"/>
        <end position="584"/>
    </location>
</feature>
<keyword evidence="3" id="KW-1185">Reference proteome</keyword>
<evidence type="ECO:0000256" key="1">
    <source>
        <dbReference type="SAM" id="MobiDB-lite"/>
    </source>
</evidence>
<sequence>MPTLQDVEDAIGALENYVAAQIPIITRGIQRLTDDLRRYGPPELPPLPEMPSIPLFASIPPPPPPVPSSPPQNLNDKVGGWVVSHRRGLVGAATVVGVGLAAGGWIYWSSKRIASAAAKAQARAKGAKEVVVLLGADSPLGHLVIQDLRANDYIVIASVSAPESVSEVERLGKGFVKALVLDPTDPSSTAPFLRSLQSTLSLKFPIAPGDPYAPCPPSEIPTLVSMISLLSLSPAGQPSTTDVGGSAASLPGDPPASIVDMSIPKEYLPHLVATHLTPLNIIQSLLPLFRTSNKKANVKPTIVVALPGGPESTGLVGQQAATAMSNSAMAKGLEILRREIALTPDVAGTRVVVIDVGKLAAGRTRPSRRPRRPTDPQRFADAVLRVVGGSQIFFGPHAPQRSLFANSLLSLSIAAGDWWRGNRFSVGAGAGTYSAASYLPLWILDPLILLPQRLIAYRDWMRQKTRNLREDVARERQRRREREREKEAQRELEENEGKQMVVVPKPRDRTTSQSSAASATGSGNGDAASGSPASVPSEVPDNASEPDSENGVPSAPASEPGGHHMGESWVMDVDAEGHASQTQA</sequence>
<dbReference type="SUPFAM" id="SSF51735">
    <property type="entry name" value="NAD(P)-binding Rossmann-fold domains"/>
    <property type="match status" value="1"/>
</dbReference>
<gene>
    <name evidence="2" type="ORF">M407DRAFT_241378</name>
</gene>
<name>A0A0C3QJI6_9AGAM</name>
<dbReference type="InterPro" id="IPR036291">
    <property type="entry name" value="NAD(P)-bd_dom_sf"/>
</dbReference>
<evidence type="ECO:0008006" key="4">
    <source>
        <dbReference type="Google" id="ProtNLM"/>
    </source>
</evidence>
<dbReference type="STRING" id="1051891.A0A0C3QJI6"/>
<protein>
    <recommendedName>
        <fullName evidence="4">DUF1776-domain-containing protein</fullName>
    </recommendedName>
</protein>
<organism evidence="2 3">
    <name type="scientific">Tulasnella calospora MUT 4182</name>
    <dbReference type="NCBI Taxonomy" id="1051891"/>
    <lineage>
        <taxon>Eukaryota</taxon>
        <taxon>Fungi</taxon>
        <taxon>Dikarya</taxon>
        <taxon>Basidiomycota</taxon>
        <taxon>Agaricomycotina</taxon>
        <taxon>Agaricomycetes</taxon>
        <taxon>Cantharellales</taxon>
        <taxon>Tulasnellaceae</taxon>
        <taxon>Tulasnella</taxon>
    </lineage>
</organism>
<feature type="compositionally biased region" description="Basic and acidic residues" evidence="1">
    <location>
        <begin position="471"/>
        <end position="497"/>
    </location>
</feature>
<dbReference type="OrthoDB" id="5308060at2759"/>
<reference evidence="3" key="2">
    <citation type="submission" date="2015-01" db="EMBL/GenBank/DDBJ databases">
        <title>Evolutionary Origins and Diversification of the Mycorrhizal Mutualists.</title>
        <authorList>
            <consortium name="DOE Joint Genome Institute"/>
            <consortium name="Mycorrhizal Genomics Consortium"/>
            <person name="Kohler A."/>
            <person name="Kuo A."/>
            <person name="Nagy L.G."/>
            <person name="Floudas D."/>
            <person name="Copeland A."/>
            <person name="Barry K.W."/>
            <person name="Cichocki N."/>
            <person name="Veneault-Fourrey C."/>
            <person name="LaButti K."/>
            <person name="Lindquist E.A."/>
            <person name="Lipzen A."/>
            <person name="Lundell T."/>
            <person name="Morin E."/>
            <person name="Murat C."/>
            <person name="Riley R."/>
            <person name="Ohm R."/>
            <person name="Sun H."/>
            <person name="Tunlid A."/>
            <person name="Henrissat B."/>
            <person name="Grigoriev I.V."/>
            <person name="Hibbett D.S."/>
            <person name="Martin F."/>
        </authorList>
    </citation>
    <scope>NUCLEOTIDE SEQUENCE [LARGE SCALE GENOMIC DNA]</scope>
    <source>
        <strain evidence="3">MUT 4182</strain>
    </source>
</reference>
<feature type="compositionally biased region" description="Low complexity" evidence="1">
    <location>
        <begin position="512"/>
        <end position="534"/>
    </location>
</feature>